<keyword evidence="3" id="KW-1185">Reference proteome</keyword>
<dbReference type="AlphaFoldDB" id="A0A449BLG3"/>
<proteinExistence type="predicted"/>
<gene>
    <name evidence="2" type="ORF">NCTC10172_01352</name>
</gene>
<dbReference type="KEGG" id="ahk:NCTC10172_01352"/>
<dbReference type="STRING" id="1408416.GCA_000702765_00515"/>
<sequence>MLAACDFASGAKSIVEVKVDESGNLITVYSDGSEQNLGKVKGENGVSLIGVEITDDGKLIVTLSNGQSTDLGVIIGENGEAVDFNVSETHIQWKYKNEETYRELISLDLLTGAKGADGKEIELQVTETHIEWRYVGEETWKQLISLSLLTGAKGADGKEVEFNLSATHIEWRYVGETTWKQLVPLTALTGAKGEDGKEIELRVTQTHIEWRYVGSEEWTQLIELALLTGANGTNGKEVEFNLSETHIQWRYVGDLLWRDLVSLTLLTGANGTDGKEVELGLSQTHITWRYKGEEEWKNLVELSLITGAKGTDGKEVELRTTETHIQWRYVGSDAWTDLIELSLLTGAEGHKGADGKSAYELYKEKYPDYTKSESEWIDDLVNGRLATKPKYMVTFDSNGGSEVPVQYVFEFEKLTQPQTPTRPGYLFGGWYLGEERWVFNIYLVSEPVTLTAKWIENPLEIEVNDLTVTYNGEVQTYELTNLPEGVIATYTNNAHKNAGVYEVTISFEDTTGTYLVPEVVTVTFTIEKALLTNLSFVSKDIRFDGQLHTLTITGNLPSDVMVQYTPNTRTFAGRLEVIAVFFYDSNNYYSIPTMKAELAIYYEVSFVEYNKTTAQKYYGDIISQVTVTRPGYTFVGWSTVQNNRNNLIKYPYKLQGHTTLYAIYQ</sequence>
<evidence type="ECO:0000313" key="3">
    <source>
        <dbReference type="Proteomes" id="UP000290909"/>
    </source>
</evidence>
<evidence type="ECO:0000313" key="2">
    <source>
        <dbReference type="EMBL" id="VEU83277.1"/>
    </source>
</evidence>
<dbReference type="EMBL" id="LR215050">
    <property type="protein sequence ID" value="VEU83277.1"/>
    <property type="molecule type" value="Genomic_DNA"/>
</dbReference>
<dbReference type="InterPro" id="IPR042229">
    <property type="entry name" value="Listeria/Bacterioides_rpt_sf"/>
</dbReference>
<dbReference type="Gene3D" id="2.60.40.4270">
    <property type="entry name" value="Listeria-Bacteroides repeat domain"/>
    <property type="match status" value="2"/>
</dbReference>
<name>A0A449BLG3_9MOLU</name>
<dbReference type="GO" id="GO:0030313">
    <property type="term" value="C:cell envelope"/>
    <property type="evidence" value="ECO:0007669"/>
    <property type="project" value="UniProtKB-SubCell"/>
</dbReference>
<protein>
    <submittedName>
        <fullName evidence="2">Repeat</fullName>
    </submittedName>
</protein>
<reference evidence="2 3" key="1">
    <citation type="submission" date="2019-01" db="EMBL/GenBank/DDBJ databases">
        <authorList>
            <consortium name="Pathogen Informatics"/>
        </authorList>
    </citation>
    <scope>NUCLEOTIDE SEQUENCE [LARGE SCALE GENOMIC DNA]</scope>
    <source>
        <strain evidence="2 3">NCTC10172</strain>
    </source>
</reference>
<dbReference type="RefSeq" id="WP_129614272.1">
    <property type="nucleotide sequence ID" value="NZ_LR215050.1"/>
</dbReference>
<evidence type="ECO:0000256" key="1">
    <source>
        <dbReference type="ARBA" id="ARBA00004196"/>
    </source>
</evidence>
<dbReference type="Proteomes" id="UP000290909">
    <property type="component" value="Chromosome"/>
</dbReference>
<accession>A0A449BLG3</accession>
<organism evidence="2 3">
    <name type="scientific">Acholeplasma hippikon</name>
    <dbReference type="NCBI Taxonomy" id="264636"/>
    <lineage>
        <taxon>Bacteria</taxon>
        <taxon>Bacillati</taxon>
        <taxon>Mycoplasmatota</taxon>
        <taxon>Mollicutes</taxon>
        <taxon>Acholeplasmatales</taxon>
        <taxon>Acholeplasmataceae</taxon>
        <taxon>Acholeplasma</taxon>
    </lineage>
</organism>
<comment type="subcellular location">
    <subcellularLocation>
        <location evidence="1">Cell envelope</location>
    </subcellularLocation>
</comment>
<dbReference type="Pfam" id="PF09479">
    <property type="entry name" value="Flg_new"/>
    <property type="match status" value="2"/>
</dbReference>
<dbReference type="NCBIfam" id="TIGR02543">
    <property type="entry name" value="List_Bact_rpt"/>
    <property type="match status" value="2"/>
</dbReference>
<dbReference type="InterPro" id="IPR013378">
    <property type="entry name" value="InlB-like_B-rpt"/>
</dbReference>